<name>W9B6K4_MYCCO</name>
<evidence type="ECO:0000259" key="6">
    <source>
        <dbReference type="PROSITE" id="PS50043"/>
    </source>
</evidence>
<dbReference type="InterPro" id="IPR016032">
    <property type="entry name" value="Sig_transdc_resp-reg_C-effctor"/>
</dbReference>
<dbReference type="PROSITE" id="PS50043">
    <property type="entry name" value="HTH_LUXR_2"/>
    <property type="match status" value="1"/>
</dbReference>
<sequence>MFDVVLVASVRAYREAVAAALGAQPGLTLRAEAGTPGALAAMAARRPDVVLVDFGLPALLDLLEPLHRDAPNLPTIGIAIDIRTDSNLDTLVRAAELGMTGFVDVDQTLDEIVTVAERAADGRSFCSPRIAAALMQAWRAETPVVSPGGSSIPLTTRESDVASLAARGLTNRQIATRLTIAESTVKTHIHSILAKLELGRRYEIASAVAPDRCGGACSAEKTCTALTLVGHGDESPPLLSLVSDRSDAPRRRKDG</sequence>
<dbReference type="SMART" id="SM00421">
    <property type="entry name" value="HTH_LUXR"/>
    <property type="match status" value="1"/>
</dbReference>
<evidence type="ECO:0000313" key="8">
    <source>
        <dbReference type="EMBL" id="CDO10356.1"/>
    </source>
</evidence>
<feature type="modified residue" description="4-aspartylphosphate" evidence="4">
    <location>
        <position position="53"/>
    </location>
</feature>
<dbReference type="RefSeq" id="WP_051561897.1">
    <property type="nucleotide sequence ID" value="NZ_CCBB010000003.1"/>
</dbReference>
<keyword evidence="2" id="KW-0238">DNA-binding</keyword>
<dbReference type="Gene3D" id="3.40.50.2300">
    <property type="match status" value="1"/>
</dbReference>
<organism evidence="8 9">
    <name type="scientific">Mycolicibacterium cosmeticum</name>
    <dbReference type="NCBI Taxonomy" id="258533"/>
    <lineage>
        <taxon>Bacteria</taxon>
        <taxon>Bacillati</taxon>
        <taxon>Actinomycetota</taxon>
        <taxon>Actinomycetes</taxon>
        <taxon>Mycobacteriales</taxon>
        <taxon>Mycobacteriaceae</taxon>
        <taxon>Mycolicibacterium</taxon>
    </lineage>
</organism>
<dbReference type="Pfam" id="PF00196">
    <property type="entry name" value="GerE"/>
    <property type="match status" value="1"/>
</dbReference>
<dbReference type="GO" id="GO:0000160">
    <property type="term" value="P:phosphorelay signal transduction system"/>
    <property type="evidence" value="ECO:0007669"/>
    <property type="project" value="InterPro"/>
</dbReference>
<evidence type="ECO:0000256" key="2">
    <source>
        <dbReference type="ARBA" id="ARBA00023125"/>
    </source>
</evidence>
<keyword evidence="3" id="KW-0804">Transcription</keyword>
<proteinExistence type="predicted"/>
<evidence type="ECO:0000256" key="1">
    <source>
        <dbReference type="ARBA" id="ARBA00023015"/>
    </source>
</evidence>
<dbReference type="SUPFAM" id="SSF46894">
    <property type="entry name" value="C-terminal effector domain of the bipartite response regulators"/>
    <property type="match status" value="1"/>
</dbReference>
<reference evidence="8" key="2">
    <citation type="submission" date="2014-03" db="EMBL/GenBank/DDBJ databases">
        <authorList>
            <person name="Urmite Genomes"/>
        </authorList>
    </citation>
    <scope>NUCLEOTIDE SEQUENCE</scope>
    <source>
        <strain evidence="8">DSM 44829</strain>
    </source>
</reference>
<dbReference type="SUPFAM" id="SSF52172">
    <property type="entry name" value="CheY-like"/>
    <property type="match status" value="1"/>
</dbReference>
<dbReference type="GO" id="GO:0003677">
    <property type="term" value="F:DNA binding"/>
    <property type="evidence" value="ECO:0007669"/>
    <property type="project" value="UniProtKB-KW"/>
</dbReference>
<protein>
    <submittedName>
        <fullName evidence="8">Two-component regulator</fullName>
    </submittedName>
</protein>
<evidence type="ECO:0000256" key="3">
    <source>
        <dbReference type="ARBA" id="ARBA00023163"/>
    </source>
</evidence>
<evidence type="ECO:0000256" key="4">
    <source>
        <dbReference type="PROSITE-ProRule" id="PRU00169"/>
    </source>
</evidence>
<dbReference type="PRINTS" id="PR00038">
    <property type="entry name" value="HTHLUXR"/>
</dbReference>
<keyword evidence="1" id="KW-0805">Transcription regulation</keyword>
<dbReference type="Proteomes" id="UP000028870">
    <property type="component" value="Unassembled WGS sequence"/>
</dbReference>
<dbReference type="CDD" id="cd06170">
    <property type="entry name" value="LuxR_C_like"/>
    <property type="match status" value="1"/>
</dbReference>
<keyword evidence="4" id="KW-0597">Phosphoprotein</keyword>
<dbReference type="PROSITE" id="PS00622">
    <property type="entry name" value="HTH_LUXR_1"/>
    <property type="match status" value="1"/>
</dbReference>
<feature type="compositionally biased region" description="Basic and acidic residues" evidence="5">
    <location>
        <begin position="244"/>
        <end position="255"/>
    </location>
</feature>
<dbReference type="STRING" id="258533.BN977_05188"/>
<dbReference type="InterPro" id="IPR011006">
    <property type="entry name" value="CheY-like_superfamily"/>
</dbReference>
<comment type="caution">
    <text evidence="8">The sequence shown here is derived from an EMBL/GenBank/DDBJ whole genome shotgun (WGS) entry which is preliminary data.</text>
</comment>
<dbReference type="InterPro" id="IPR000792">
    <property type="entry name" value="Tscrpt_reg_LuxR_C"/>
</dbReference>
<dbReference type="GO" id="GO:0006355">
    <property type="term" value="P:regulation of DNA-templated transcription"/>
    <property type="evidence" value="ECO:0007669"/>
    <property type="project" value="InterPro"/>
</dbReference>
<dbReference type="OrthoDB" id="4727384at2"/>
<dbReference type="EMBL" id="CCBB010000003">
    <property type="protein sequence ID" value="CDO10356.1"/>
    <property type="molecule type" value="Genomic_DNA"/>
</dbReference>
<evidence type="ECO:0000256" key="5">
    <source>
        <dbReference type="SAM" id="MobiDB-lite"/>
    </source>
</evidence>
<keyword evidence="9" id="KW-1185">Reference proteome</keyword>
<dbReference type="InterPro" id="IPR001789">
    <property type="entry name" value="Sig_transdc_resp-reg_receiver"/>
</dbReference>
<dbReference type="PANTHER" id="PTHR44688">
    <property type="entry name" value="DNA-BINDING TRANSCRIPTIONAL ACTIVATOR DEVR_DOSR"/>
    <property type="match status" value="1"/>
</dbReference>
<feature type="domain" description="Response regulatory" evidence="7">
    <location>
        <begin position="3"/>
        <end position="120"/>
    </location>
</feature>
<evidence type="ECO:0000259" key="7">
    <source>
        <dbReference type="PROSITE" id="PS50110"/>
    </source>
</evidence>
<reference evidence="8" key="1">
    <citation type="submission" date="2014-03" db="EMBL/GenBank/DDBJ databases">
        <title>Draft Genome Sequence of Mycobacterium cosmeticum DSM 44829.</title>
        <authorList>
            <person name="Croce O."/>
            <person name="Robert C."/>
            <person name="Raoult D."/>
            <person name="Drancourt M."/>
        </authorList>
    </citation>
    <scope>NUCLEOTIDE SEQUENCE [LARGE SCALE GENOMIC DNA]</scope>
    <source>
        <strain evidence="8">DSM 44829</strain>
    </source>
</reference>
<accession>W9B6K4</accession>
<dbReference type="eggNOG" id="COG2197">
    <property type="taxonomic scope" value="Bacteria"/>
</dbReference>
<dbReference type="AlphaFoldDB" id="W9B6K4"/>
<gene>
    <name evidence="8" type="ORF">BN977_05188</name>
</gene>
<evidence type="ECO:0000313" key="9">
    <source>
        <dbReference type="Proteomes" id="UP000028870"/>
    </source>
</evidence>
<feature type="domain" description="HTH luxR-type" evidence="6">
    <location>
        <begin position="147"/>
        <end position="212"/>
    </location>
</feature>
<dbReference type="PANTHER" id="PTHR44688:SF16">
    <property type="entry name" value="DNA-BINDING TRANSCRIPTIONAL ACTIVATOR DEVR_DOSR"/>
    <property type="match status" value="1"/>
</dbReference>
<dbReference type="PROSITE" id="PS50110">
    <property type="entry name" value="RESPONSE_REGULATORY"/>
    <property type="match status" value="1"/>
</dbReference>
<feature type="region of interest" description="Disordered" evidence="5">
    <location>
        <begin position="234"/>
        <end position="255"/>
    </location>
</feature>